<evidence type="ECO:0000256" key="2">
    <source>
        <dbReference type="ARBA" id="ARBA00022741"/>
    </source>
</evidence>
<dbReference type="NCBIfam" id="TIGR00368">
    <property type="entry name" value="YifB family Mg chelatase-like AAA ATPase"/>
    <property type="match status" value="1"/>
</dbReference>
<dbReference type="InterPro" id="IPR025158">
    <property type="entry name" value="Mg_chelat-rel_C"/>
</dbReference>
<name>A0A918PVU9_9CAUL</name>
<dbReference type="Gene3D" id="3.40.50.300">
    <property type="entry name" value="P-loop containing nucleotide triphosphate hydrolases"/>
    <property type="match status" value="1"/>
</dbReference>
<dbReference type="SMART" id="SM00382">
    <property type="entry name" value="AAA"/>
    <property type="match status" value="1"/>
</dbReference>
<evidence type="ECO:0000256" key="3">
    <source>
        <dbReference type="ARBA" id="ARBA00022840"/>
    </source>
</evidence>
<sequence length="526" mass="55423">MRVTTIAFEGAEARRVEAEIQLTGGQVAFSIVGLGDKAVAESRERVRGAFAGLGLGWPGKRIVVNLAPADLPKEGSHFDLPIALALMSVMGIIPADALDNYVCVGELKLDGSIGAITGALPAAMAASSFGMGLICPEDNGREAAWAGDVPILAPRSLIALINHFKGHSLLSRPEPGEISLPSKPMDLNEVKGQELAKRALEIAAAGGHNLLFVGPPGSGKSMLAQRLPGILPPLTSRELLETSQIWSMAGLLNKGELTRDRPFRSPHHSASMAALTGGGLRAKPGEVSLAHNGVLFLDELPEFSPQALDSLRQPLETSEIVVARANNHIKYPARVQLVAAMNPCRCGYGGVGKGACGKAPKCLRDYQGRVSGPLMDRIDLQIDVPPVTAADMALPPPVEGSKEVAARVMAARETQIRRAEQLGLSSDNTLNATAYGAGLDAISPLDNTARDLLTQAAQQSGLSARGWTRCVRLARTIADLESAMSGISTPILRRHMAEALIYRRTTQSEGAQMVSSPKAASFLAGH</sequence>
<proteinExistence type="inferred from homology"/>
<accession>A0A918PVU9</accession>
<dbReference type="Pfam" id="PF01078">
    <property type="entry name" value="Mg_chelatase"/>
    <property type="match status" value="1"/>
</dbReference>
<protein>
    <submittedName>
        <fullName evidence="5">ATPase AAA</fullName>
    </submittedName>
</protein>
<organism evidence="5 6">
    <name type="scientific">Asticcacaulis endophyticus</name>
    <dbReference type="NCBI Taxonomy" id="1395890"/>
    <lineage>
        <taxon>Bacteria</taxon>
        <taxon>Pseudomonadati</taxon>
        <taxon>Pseudomonadota</taxon>
        <taxon>Alphaproteobacteria</taxon>
        <taxon>Caulobacterales</taxon>
        <taxon>Caulobacteraceae</taxon>
        <taxon>Asticcacaulis</taxon>
    </lineage>
</organism>
<dbReference type="EMBL" id="BMZB01000001">
    <property type="protein sequence ID" value="GGZ24697.1"/>
    <property type="molecule type" value="Genomic_DNA"/>
</dbReference>
<dbReference type="InterPro" id="IPR000523">
    <property type="entry name" value="Mg_chelatse_chII-like_cat_dom"/>
</dbReference>
<dbReference type="InterPro" id="IPR027417">
    <property type="entry name" value="P-loop_NTPase"/>
</dbReference>
<reference evidence="5" key="1">
    <citation type="journal article" date="2014" name="Int. J. Syst. Evol. Microbiol.">
        <title>Complete genome sequence of Corynebacterium casei LMG S-19264T (=DSM 44701T), isolated from a smear-ripened cheese.</title>
        <authorList>
            <consortium name="US DOE Joint Genome Institute (JGI-PGF)"/>
            <person name="Walter F."/>
            <person name="Albersmeier A."/>
            <person name="Kalinowski J."/>
            <person name="Ruckert C."/>
        </authorList>
    </citation>
    <scope>NUCLEOTIDE SEQUENCE</scope>
    <source>
        <strain evidence="5">KCTC 32296</strain>
    </source>
</reference>
<dbReference type="InterPro" id="IPR004482">
    <property type="entry name" value="Mg_chelat-rel"/>
</dbReference>
<dbReference type="InterPro" id="IPR020568">
    <property type="entry name" value="Ribosomal_Su5_D2-typ_SF"/>
</dbReference>
<dbReference type="InterPro" id="IPR014721">
    <property type="entry name" value="Ribsml_uS5_D2-typ_fold_subgr"/>
</dbReference>
<dbReference type="Gene3D" id="3.30.230.10">
    <property type="match status" value="1"/>
</dbReference>
<dbReference type="Proteomes" id="UP000662572">
    <property type="component" value="Unassembled WGS sequence"/>
</dbReference>
<feature type="domain" description="AAA+ ATPase" evidence="4">
    <location>
        <begin position="206"/>
        <end position="388"/>
    </location>
</feature>
<reference evidence="5" key="2">
    <citation type="submission" date="2020-09" db="EMBL/GenBank/DDBJ databases">
        <authorList>
            <person name="Sun Q."/>
            <person name="Kim S."/>
        </authorList>
    </citation>
    <scope>NUCLEOTIDE SEQUENCE</scope>
    <source>
        <strain evidence="5">KCTC 32296</strain>
    </source>
</reference>
<dbReference type="PANTHER" id="PTHR32039:SF7">
    <property type="entry name" value="COMPETENCE PROTEIN COMM"/>
    <property type="match status" value="1"/>
</dbReference>
<dbReference type="GO" id="GO:0005524">
    <property type="term" value="F:ATP binding"/>
    <property type="evidence" value="ECO:0007669"/>
    <property type="project" value="UniProtKB-KW"/>
</dbReference>
<dbReference type="InterPro" id="IPR001208">
    <property type="entry name" value="MCM_dom"/>
</dbReference>
<dbReference type="Pfam" id="PF13335">
    <property type="entry name" value="Mg_chelatase_C"/>
    <property type="match status" value="1"/>
</dbReference>
<dbReference type="SUPFAM" id="SSF54211">
    <property type="entry name" value="Ribosomal protein S5 domain 2-like"/>
    <property type="match status" value="1"/>
</dbReference>
<dbReference type="InterPro" id="IPR045006">
    <property type="entry name" value="CHLI-like"/>
</dbReference>
<evidence type="ECO:0000313" key="6">
    <source>
        <dbReference type="Proteomes" id="UP000662572"/>
    </source>
</evidence>
<dbReference type="AlphaFoldDB" id="A0A918PVU9"/>
<evidence type="ECO:0000259" key="4">
    <source>
        <dbReference type="SMART" id="SM00382"/>
    </source>
</evidence>
<keyword evidence="2" id="KW-0547">Nucleotide-binding</keyword>
<gene>
    <name evidence="5" type="primary">chlI</name>
    <name evidence="5" type="ORF">GCM10011273_07420</name>
</gene>
<dbReference type="SUPFAM" id="SSF52540">
    <property type="entry name" value="P-loop containing nucleoside triphosphate hydrolases"/>
    <property type="match status" value="1"/>
</dbReference>
<comment type="caution">
    <text evidence="5">The sequence shown here is derived from an EMBL/GenBank/DDBJ whole genome shotgun (WGS) entry which is preliminary data.</text>
</comment>
<dbReference type="InterPro" id="IPR003593">
    <property type="entry name" value="AAA+_ATPase"/>
</dbReference>
<dbReference type="RefSeq" id="WP_189485004.1">
    <property type="nucleotide sequence ID" value="NZ_BMZB01000001.1"/>
</dbReference>
<dbReference type="Pfam" id="PF13541">
    <property type="entry name" value="ChlI"/>
    <property type="match status" value="1"/>
</dbReference>
<dbReference type="PRINTS" id="PR01657">
    <property type="entry name" value="MCMFAMILY"/>
</dbReference>
<evidence type="ECO:0000313" key="5">
    <source>
        <dbReference type="EMBL" id="GGZ24697.1"/>
    </source>
</evidence>
<dbReference type="PANTHER" id="PTHR32039">
    <property type="entry name" value="MAGNESIUM-CHELATASE SUBUNIT CHLI"/>
    <property type="match status" value="1"/>
</dbReference>
<keyword evidence="3" id="KW-0067">ATP-binding</keyword>
<evidence type="ECO:0000256" key="1">
    <source>
        <dbReference type="ARBA" id="ARBA00006354"/>
    </source>
</evidence>
<keyword evidence="6" id="KW-1185">Reference proteome</keyword>
<dbReference type="GO" id="GO:0003677">
    <property type="term" value="F:DNA binding"/>
    <property type="evidence" value="ECO:0007669"/>
    <property type="project" value="InterPro"/>
</dbReference>
<comment type="similarity">
    <text evidence="1">Belongs to the Mg-chelatase subunits D/I family. ComM subfamily.</text>
</comment>